<dbReference type="EMBL" id="CP003763">
    <property type="protein sequence ID" value="AFQ29340.1"/>
    <property type="molecule type" value="Genomic_DNA"/>
</dbReference>
<evidence type="ECO:0000313" key="1">
    <source>
        <dbReference type="EMBL" id="AFQ29340.1"/>
    </source>
</evidence>
<accession>A0A9W3JV41</accession>
<sequence>MTNVEKVLIENVQENEFVSDLLKGLEQALRSETSSIEVQKKIQENAKGEIITAIVVGLATNLIYDYLKSILKMDKQREDYNVNITIKIEGKEYSLEEIEKK</sequence>
<dbReference type="KEGG" id="btn:BTF1_25890"/>
<protein>
    <submittedName>
        <fullName evidence="1">Uncharacterized protein</fullName>
    </submittedName>
</protein>
<organism evidence="1 2">
    <name type="scientific">Bacillus thuringiensis HD-789</name>
    <dbReference type="NCBI Taxonomy" id="1217737"/>
    <lineage>
        <taxon>Bacteria</taxon>
        <taxon>Bacillati</taxon>
        <taxon>Bacillota</taxon>
        <taxon>Bacilli</taxon>
        <taxon>Bacillales</taxon>
        <taxon>Bacillaceae</taxon>
        <taxon>Bacillus</taxon>
        <taxon>Bacillus cereus group</taxon>
    </lineage>
</organism>
<reference evidence="1 2" key="1">
    <citation type="journal article" date="2013" name="Genome Announc.">
        <title>Complete Genome Sequence of Bacillus thuringiensis Serovar Israelensis Strain HD-789.</title>
        <authorList>
            <person name="Doggett N.A."/>
            <person name="Stubben C.J."/>
            <person name="Chertkov O."/>
            <person name="Bruce D.C."/>
            <person name="Detter J.C."/>
            <person name="Johnson S.L."/>
            <person name="Han C.S."/>
        </authorList>
    </citation>
    <scope>NUCLEOTIDE SEQUENCE [LARGE SCALE GENOMIC DNA]</scope>
    <source>
        <strain evidence="1 2">HD-789</strain>
    </source>
</reference>
<dbReference type="AlphaFoldDB" id="A0A9W3JV41"/>
<dbReference type="RefSeq" id="WP_000185982.1">
    <property type="nucleotide sequence ID" value="NC_018508.1"/>
</dbReference>
<evidence type="ECO:0000313" key="2">
    <source>
        <dbReference type="Proteomes" id="UP000005257"/>
    </source>
</evidence>
<dbReference type="Proteomes" id="UP000005257">
    <property type="component" value="Chromosome"/>
</dbReference>
<proteinExistence type="predicted"/>
<name>A0A9W3JV41_BACTU</name>
<gene>
    <name evidence="1" type="ORF">BTF1_25890</name>
</gene>